<name>A0A3S9M758_9ACTN</name>
<dbReference type="OrthoDB" id="4221100at2"/>
<dbReference type="Proteomes" id="UP000280298">
    <property type="component" value="Chromosome"/>
</dbReference>
<organism evidence="2 3">
    <name type="scientific">Streptomyces cyaneochromogenes</name>
    <dbReference type="NCBI Taxonomy" id="2496836"/>
    <lineage>
        <taxon>Bacteria</taxon>
        <taxon>Bacillati</taxon>
        <taxon>Actinomycetota</taxon>
        <taxon>Actinomycetes</taxon>
        <taxon>Kitasatosporales</taxon>
        <taxon>Streptomycetaceae</taxon>
        <taxon>Streptomyces</taxon>
    </lineage>
</organism>
<keyword evidence="1" id="KW-1133">Transmembrane helix</keyword>
<feature type="transmembrane region" description="Helical" evidence="1">
    <location>
        <begin position="6"/>
        <end position="24"/>
    </location>
</feature>
<keyword evidence="1" id="KW-0812">Transmembrane</keyword>
<evidence type="ECO:0000256" key="1">
    <source>
        <dbReference type="SAM" id="Phobius"/>
    </source>
</evidence>
<keyword evidence="1" id="KW-0472">Membrane</keyword>
<keyword evidence="3" id="KW-1185">Reference proteome</keyword>
<sequence>MDVFFYVVPGLIMAVALFMAYRVVRRWLQIQRAWNSGLTAQGRCLRMYTTTHGGSGDTRVSTTLHHVYEFTTHDGRLIRFEEEDGPGTTVEGDVVTVYYADGSEVVATAHRPGRAKHAAGAFGILVFLGVIVLFCAGFMATYSDFSSGADPMGFGGF</sequence>
<evidence type="ECO:0000313" key="3">
    <source>
        <dbReference type="Proteomes" id="UP000280298"/>
    </source>
</evidence>
<dbReference type="RefSeq" id="WP_126392451.1">
    <property type="nucleotide sequence ID" value="NZ_CP034539.1"/>
</dbReference>
<proteinExistence type="predicted"/>
<evidence type="ECO:0000313" key="2">
    <source>
        <dbReference type="EMBL" id="AZQ34987.1"/>
    </source>
</evidence>
<dbReference type="KEGG" id="scya:EJ357_17065"/>
<dbReference type="EMBL" id="CP034539">
    <property type="protein sequence ID" value="AZQ34987.1"/>
    <property type="molecule type" value="Genomic_DNA"/>
</dbReference>
<reference evidence="2 3" key="1">
    <citation type="journal article" date="2019" name="Int. J. Syst. Evol. Microbiol.">
        <title>Streptomyces cyaneochromogenes sp. nov., a blue pigment-producing actinomycete from manganese-contaminated soil.</title>
        <authorList>
            <person name="Tang X."/>
            <person name="Zhao J."/>
            <person name="Li K."/>
            <person name="Chen Z."/>
            <person name="Sun Y."/>
            <person name="Gao J."/>
        </authorList>
    </citation>
    <scope>NUCLEOTIDE SEQUENCE [LARGE SCALE GENOMIC DNA]</scope>
    <source>
        <strain evidence="2 3">MK-45</strain>
    </source>
</reference>
<feature type="transmembrane region" description="Helical" evidence="1">
    <location>
        <begin position="119"/>
        <end position="142"/>
    </location>
</feature>
<accession>A0A3S9M758</accession>
<dbReference type="AlphaFoldDB" id="A0A3S9M758"/>
<gene>
    <name evidence="2" type="ORF">EJ357_17065</name>
</gene>
<protein>
    <recommendedName>
        <fullName evidence="4">DUF3592 domain-containing protein</fullName>
    </recommendedName>
</protein>
<evidence type="ECO:0008006" key="4">
    <source>
        <dbReference type="Google" id="ProtNLM"/>
    </source>
</evidence>